<dbReference type="AlphaFoldDB" id="A0A518BX30"/>
<accession>A0A518BX30</accession>
<dbReference type="NCBIfam" id="TIGR02595">
    <property type="entry name" value="PEP_CTERM"/>
    <property type="match status" value="1"/>
</dbReference>
<dbReference type="InterPro" id="IPR036439">
    <property type="entry name" value="Dockerin_dom_sf"/>
</dbReference>
<dbReference type="GO" id="GO:0004553">
    <property type="term" value="F:hydrolase activity, hydrolyzing O-glycosyl compounds"/>
    <property type="evidence" value="ECO:0007669"/>
    <property type="project" value="InterPro"/>
</dbReference>
<evidence type="ECO:0000313" key="2">
    <source>
        <dbReference type="EMBL" id="QDU71526.1"/>
    </source>
</evidence>
<sequence length="453" mass="47565" precursor="true">MSLQTLNLTTTAALALTLAATHAVSSQTLITDTFERETGLINGELPPFNLSDWGTADNGVVDGKTGSILDADYITTLAGNGNEQTVGLTTDPPDSQYGEIRFGRVILDVNLATVPEIQQAGGFAIEFDINPADLGSNGGNGRDWGGFILADTNSTTIIGGALAIAKTNNQSVRFGAAPRNSGTVLLRPRQNLLLGDGNPFDGSINEPIIDQTVFDDYSSNWDPQADPIEDFLNPKFYRLRAEITSDFSEGAPSSARLYIGETGQPLTQIDLDGNAGNGVSDSDFSWGVGGSAYIAFLGNTQTHLFDNLLIEALASDPGLPGDFNNDGVVDALDIDLLTGAVRDSSSEPQYDLDENGTVDAADLDAMITDVIGTLFGDANLDQTVDLLDLSALASNFEGTAGWAGGNFNTDTSVDLLDLSTLASNFNQSAPTVPEPTGLILMGIGASLAARRRQ</sequence>
<dbReference type="Pfam" id="PF00404">
    <property type="entry name" value="Dockerin_1"/>
    <property type="match status" value="1"/>
</dbReference>
<dbReference type="OrthoDB" id="295259at2"/>
<gene>
    <name evidence="2" type="ORF">Pan265_13760</name>
</gene>
<evidence type="ECO:0000256" key="1">
    <source>
        <dbReference type="SAM" id="SignalP"/>
    </source>
</evidence>
<dbReference type="InterPro" id="IPR018247">
    <property type="entry name" value="EF_Hand_1_Ca_BS"/>
</dbReference>
<dbReference type="SUPFAM" id="SSF63446">
    <property type="entry name" value="Type I dockerin domain"/>
    <property type="match status" value="2"/>
</dbReference>
<dbReference type="PROSITE" id="PS00018">
    <property type="entry name" value="EF_HAND_1"/>
    <property type="match status" value="1"/>
</dbReference>
<proteinExistence type="predicted"/>
<keyword evidence="1" id="KW-0732">Signal</keyword>
<protein>
    <submittedName>
        <fullName evidence="2">Uncharacterized protein</fullName>
    </submittedName>
</protein>
<dbReference type="GO" id="GO:0000272">
    <property type="term" value="P:polysaccharide catabolic process"/>
    <property type="evidence" value="ECO:0007669"/>
    <property type="project" value="InterPro"/>
</dbReference>
<dbReference type="Gene3D" id="1.10.1330.10">
    <property type="entry name" value="Dockerin domain"/>
    <property type="match status" value="2"/>
</dbReference>
<feature type="signal peptide" evidence="1">
    <location>
        <begin position="1"/>
        <end position="23"/>
    </location>
</feature>
<dbReference type="Proteomes" id="UP000320386">
    <property type="component" value="Chromosome"/>
</dbReference>
<dbReference type="EMBL" id="CP036280">
    <property type="protein sequence ID" value="QDU71526.1"/>
    <property type="molecule type" value="Genomic_DNA"/>
</dbReference>
<keyword evidence="3" id="KW-1185">Reference proteome</keyword>
<feature type="chain" id="PRO_5021749250" evidence="1">
    <location>
        <begin position="24"/>
        <end position="453"/>
    </location>
</feature>
<name>A0A518BX30_9BACT</name>
<dbReference type="KEGG" id="mcad:Pan265_13760"/>
<dbReference type="RefSeq" id="WP_145445671.1">
    <property type="nucleotide sequence ID" value="NZ_CP036280.1"/>
</dbReference>
<organism evidence="2 3">
    <name type="scientific">Mucisphaera calidilacus</name>
    <dbReference type="NCBI Taxonomy" id="2527982"/>
    <lineage>
        <taxon>Bacteria</taxon>
        <taxon>Pseudomonadati</taxon>
        <taxon>Planctomycetota</taxon>
        <taxon>Phycisphaerae</taxon>
        <taxon>Phycisphaerales</taxon>
        <taxon>Phycisphaeraceae</taxon>
        <taxon>Mucisphaera</taxon>
    </lineage>
</organism>
<dbReference type="InterPro" id="IPR013424">
    <property type="entry name" value="Ice-binding_C"/>
</dbReference>
<reference evidence="2 3" key="1">
    <citation type="submission" date="2019-02" db="EMBL/GenBank/DDBJ databases">
        <title>Deep-cultivation of Planctomycetes and their phenomic and genomic characterization uncovers novel biology.</title>
        <authorList>
            <person name="Wiegand S."/>
            <person name="Jogler M."/>
            <person name="Boedeker C."/>
            <person name="Pinto D."/>
            <person name="Vollmers J."/>
            <person name="Rivas-Marin E."/>
            <person name="Kohn T."/>
            <person name="Peeters S.H."/>
            <person name="Heuer A."/>
            <person name="Rast P."/>
            <person name="Oberbeckmann S."/>
            <person name="Bunk B."/>
            <person name="Jeske O."/>
            <person name="Meyerdierks A."/>
            <person name="Storesund J.E."/>
            <person name="Kallscheuer N."/>
            <person name="Luecker S."/>
            <person name="Lage O.M."/>
            <person name="Pohl T."/>
            <person name="Merkel B.J."/>
            <person name="Hornburger P."/>
            <person name="Mueller R.-W."/>
            <person name="Bruemmer F."/>
            <person name="Labrenz M."/>
            <person name="Spormann A.M."/>
            <person name="Op den Camp H."/>
            <person name="Overmann J."/>
            <person name="Amann R."/>
            <person name="Jetten M.S.M."/>
            <person name="Mascher T."/>
            <person name="Medema M.H."/>
            <person name="Devos D.P."/>
            <person name="Kaster A.-K."/>
            <person name="Ovreas L."/>
            <person name="Rohde M."/>
            <person name="Galperin M.Y."/>
            <person name="Jogler C."/>
        </authorList>
    </citation>
    <scope>NUCLEOTIDE SEQUENCE [LARGE SCALE GENOMIC DNA]</scope>
    <source>
        <strain evidence="2 3">Pan265</strain>
    </source>
</reference>
<dbReference type="InterPro" id="IPR002105">
    <property type="entry name" value="Dockerin_1_rpt"/>
</dbReference>
<evidence type="ECO:0000313" key="3">
    <source>
        <dbReference type="Proteomes" id="UP000320386"/>
    </source>
</evidence>